<dbReference type="AlphaFoldDB" id="A0A914UY32"/>
<name>A0A914UY32_9BILA</name>
<feature type="compositionally biased region" description="Low complexity" evidence="1">
    <location>
        <begin position="32"/>
        <end position="41"/>
    </location>
</feature>
<reference evidence="3" key="1">
    <citation type="submission" date="2022-11" db="UniProtKB">
        <authorList>
            <consortium name="WormBaseParasite"/>
        </authorList>
    </citation>
    <scope>IDENTIFICATION</scope>
</reference>
<dbReference type="WBParaSite" id="PSAMB.scaffold13554size2219.g35547.t1">
    <property type="protein sequence ID" value="PSAMB.scaffold13554size2219.g35547.t1"/>
    <property type="gene ID" value="PSAMB.scaffold13554size2219.g35547"/>
</dbReference>
<protein>
    <submittedName>
        <fullName evidence="3">Uncharacterized protein</fullName>
    </submittedName>
</protein>
<feature type="region of interest" description="Disordered" evidence="1">
    <location>
        <begin position="16"/>
        <end position="47"/>
    </location>
</feature>
<dbReference type="Proteomes" id="UP000887566">
    <property type="component" value="Unplaced"/>
</dbReference>
<organism evidence="2 3">
    <name type="scientific">Plectus sambesii</name>
    <dbReference type="NCBI Taxonomy" id="2011161"/>
    <lineage>
        <taxon>Eukaryota</taxon>
        <taxon>Metazoa</taxon>
        <taxon>Ecdysozoa</taxon>
        <taxon>Nematoda</taxon>
        <taxon>Chromadorea</taxon>
        <taxon>Plectida</taxon>
        <taxon>Plectina</taxon>
        <taxon>Plectoidea</taxon>
        <taxon>Plectidae</taxon>
        <taxon>Plectus</taxon>
    </lineage>
</organism>
<sequence>RTGGILRSARSIELQQAASDYKHDHPHHDYTNDYNTNPNNNFGVGWK</sequence>
<proteinExistence type="predicted"/>
<accession>A0A914UY32</accession>
<keyword evidence="2" id="KW-1185">Reference proteome</keyword>
<feature type="compositionally biased region" description="Basic and acidic residues" evidence="1">
    <location>
        <begin position="20"/>
        <end position="31"/>
    </location>
</feature>
<evidence type="ECO:0000313" key="3">
    <source>
        <dbReference type="WBParaSite" id="PSAMB.scaffold13554size2219.g35547.t1"/>
    </source>
</evidence>
<evidence type="ECO:0000256" key="1">
    <source>
        <dbReference type="SAM" id="MobiDB-lite"/>
    </source>
</evidence>
<evidence type="ECO:0000313" key="2">
    <source>
        <dbReference type="Proteomes" id="UP000887566"/>
    </source>
</evidence>